<proteinExistence type="predicted"/>
<organism evidence="3 4">
    <name type="scientific">Holdemanella biformis</name>
    <dbReference type="NCBI Taxonomy" id="1735"/>
    <lineage>
        <taxon>Bacteria</taxon>
        <taxon>Bacillati</taxon>
        <taxon>Bacillota</taxon>
        <taxon>Erysipelotrichia</taxon>
        <taxon>Erysipelotrichales</taxon>
        <taxon>Erysipelotrichaceae</taxon>
        <taxon>Holdemanella</taxon>
    </lineage>
</organism>
<dbReference type="AlphaFoldDB" id="A0A412ISM2"/>
<evidence type="ECO:0000313" key="4">
    <source>
        <dbReference type="Proteomes" id="UP000285274"/>
    </source>
</evidence>
<dbReference type="GeneID" id="66578718"/>
<dbReference type="InterPro" id="IPR047654">
    <property type="entry name" value="IS1634_transpos"/>
</dbReference>
<name>A0A412ISM2_9FIRM</name>
<dbReference type="InterPro" id="IPR012337">
    <property type="entry name" value="RNaseH-like_sf"/>
</dbReference>
<evidence type="ECO:0000313" key="3">
    <source>
        <dbReference type="EMBL" id="RGS43095.1"/>
    </source>
</evidence>
<dbReference type="NCBIfam" id="NF033559">
    <property type="entry name" value="transpos_IS1634"/>
    <property type="match status" value="1"/>
</dbReference>
<dbReference type="GO" id="GO:0006313">
    <property type="term" value="P:DNA transposition"/>
    <property type="evidence" value="ECO:0007669"/>
    <property type="project" value="InterPro"/>
</dbReference>
<dbReference type="Pfam" id="PF01609">
    <property type="entry name" value="DDE_Tnp_1"/>
    <property type="match status" value="1"/>
</dbReference>
<dbReference type="PANTHER" id="PTHR34614:SF2">
    <property type="entry name" value="TRANSPOSASE IS4-LIKE DOMAIN-CONTAINING PROTEIN"/>
    <property type="match status" value="1"/>
</dbReference>
<accession>A0A412ISM2</accession>
<comment type="caution">
    <text evidence="3">The sequence shown here is derived from an EMBL/GenBank/DDBJ whole genome shotgun (WGS) entry which is preliminary data.</text>
</comment>
<dbReference type="Proteomes" id="UP000285274">
    <property type="component" value="Unassembled WGS sequence"/>
</dbReference>
<evidence type="ECO:0000256" key="1">
    <source>
        <dbReference type="SAM" id="MobiDB-lite"/>
    </source>
</evidence>
<dbReference type="RefSeq" id="WP_118320843.1">
    <property type="nucleotide sequence ID" value="NZ_JAQESM010000140.1"/>
</dbReference>
<reference evidence="3 4" key="1">
    <citation type="submission" date="2018-08" db="EMBL/GenBank/DDBJ databases">
        <title>A genome reference for cultivated species of the human gut microbiota.</title>
        <authorList>
            <person name="Zou Y."/>
            <person name="Xue W."/>
            <person name="Luo G."/>
        </authorList>
    </citation>
    <scope>NUCLEOTIDE SEQUENCE [LARGE SCALE GENOMIC DNA]</scope>
    <source>
        <strain evidence="3 4">AF22-10AC</strain>
    </source>
</reference>
<feature type="domain" description="Transposase IS4-like" evidence="2">
    <location>
        <begin position="212"/>
        <end position="501"/>
    </location>
</feature>
<sequence length="581" mass="68476">MRVTTTKSKTDESFYINYAFINEKGKSTSRIYKKLGKLSELSKKLNTDRDGVMVWAREQARIETEKYKKENESVSIALNPNIPIKKDQHNTFNCGYLFLQSIYYSLHLDNICRNIKNRHDYEYDLNAILADLIYARFLNPTSKLSSFKYCHSLLEQPTYHLHDIYRALTVLAEESDYIQAELYRNSNYIHKRNTRVLYYDCTNYYFEIEQERGDAKYGKNKENRPNPIVGMGLFMDADGFPLSFDLFPGNQNEQLTLKDHEHKVINDFQCSQFVYCSDSGLGSKKNRLLNTTGGRAYVITQSLKKLKKDVRETALSTSQYRKIGSNKFIDLNDLDEEDPEVFNSIYYKEVPYDSNELSETLIVTYSPKYRKYQASIRQNQIQRAQKMITDSGKPKKNRKNPNDPARFLKKQSFTDNGELAEDEIWQINQEVIEKEAMYDGFYAVVTNLDDDVQDIIAINKRRWQIEECFRILKSDFDARPVYLRDDDRIKAHFLICFMALLFFRILENKLEYKYTADQIVGTMKKMNLTLLEGYGYIPSYTRTDITDDLHKLFGFRTDYQITKKQKMRNIIHQTKDKKKIL</sequence>
<dbReference type="SUPFAM" id="SSF53098">
    <property type="entry name" value="Ribonuclease H-like"/>
    <property type="match status" value="1"/>
</dbReference>
<gene>
    <name evidence="3" type="ORF">DWX92_12420</name>
</gene>
<dbReference type="PANTHER" id="PTHR34614">
    <property type="match status" value="1"/>
</dbReference>
<dbReference type="GO" id="GO:0003677">
    <property type="term" value="F:DNA binding"/>
    <property type="evidence" value="ECO:0007669"/>
    <property type="project" value="InterPro"/>
</dbReference>
<protein>
    <submittedName>
        <fullName evidence="3">IS1634 family transposase</fullName>
    </submittedName>
</protein>
<dbReference type="EMBL" id="QRVM01000121">
    <property type="protein sequence ID" value="RGS43095.1"/>
    <property type="molecule type" value="Genomic_DNA"/>
</dbReference>
<dbReference type="InterPro" id="IPR002559">
    <property type="entry name" value="Transposase_11"/>
</dbReference>
<feature type="region of interest" description="Disordered" evidence="1">
    <location>
        <begin position="388"/>
        <end position="408"/>
    </location>
</feature>
<dbReference type="GO" id="GO:0004803">
    <property type="term" value="F:transposase activity"/>
    <property type="evidence" value="ECO:0007669"/>
    <property type="project" value="InterPro"/>
</dbReference>
<evidence type="ECO:0000259" key="2">
    <source>
        <dbReference type="Pfam" id="PF01609"/>
    </source>
</evidence>